<keyword evidence="5" id="KW-0539">Nucleus</keyword>
<evidence type="ECO:0000256" key="6">
    <source>
        <dbReference type="SAM" id="MobiDB-lite"/>
    </source>
</evidence>
<dbReference type="Pfam" id="PF08493">
    <property type="entry name" value="AflR"/>
    <property type="match status" value="1"/>
</dbReference>
<organism evidence="8 9">
    <name type="scientific">Aspergillus glaucus CBS 516.65</name>
    <dbReference type="NCBI Taxonomy" id="1160497"/>
    <lineage>
        <taxon>Eukaryota</taxon>
        <taxon>Fungi</taxon>
        <taxon>Dikarya</taxon>
        <taxon>Ascomycota</taxon>
        <taxon>Pezizomycotina</taxon>
        <taxon>Eurotiomycetes</taxon>
        <taxon>Eurotiomycetidae</taxon>
        <taxon>Eurotiales</taxon>
        <taxon>Aspergillaceae</taxon>
        <taxon>Aspergillus</taxon>
        <taxon>Aspergillus subgen. Aspergillus</taxon>
    </lineage>
</organism>
<sequence>MASDQLKPRQAKLRSSCDACGAAKLKCDRGQPECVRCVSYGISCHYGLSRKMGKPRRDRIPPSSTTQTSTLTSTEVDLTEIMPFPGVPASWDALGDGEGNNDNLMGSLDAFDQLCPSLLSSSSSHDLPPHGLQFGSISTPVYSPHLTSYCMPPAVSNDQQCQNNKDLPIHNCARDVNTTLENLPMLSLPQTHHSRSGSPSISSTDIAIGAPFDHVLRANRQVIERLSHLLTCPCAAGPSLALLYASGISRILTWYQQAACTQGGSVAGLSSTSDCGGITPGSTPSTSEFPFAPTTMAVGTFNVDDLRVQSALRMQLLLGEMRRAGGLIELFINSHTDSGRQCQDEFIAVDRLYQSLDSWLRNEHSRIASMMRGRLRELNMLD</sequence>
<protein>
    <recommendedName>
        <fullName evidence="7">Zn(2)-C6 fungal-type domain-containing protein</fullName>
    </recommendedName>
</protein>
<dbReference type="GO" id="GO:0008270">
    <property type="term" value="F:zinc ion binding"/>
    <property type="evidence" value="ECO:0007669"/>
    <property type="project" value="InterPro"/>
</dbReference>
<dbReference type="PANTHER" id="PTHR31069">
    <property type="entry name" value="OLEATE-ACTIVATED TRANSCRIPTION FACTOR 1-RELATED"/>
    <property type="match status" value="1"/>
</dbReference>
<evidence type="ECO:0000256" key="4">
    <source>
        <dbReference type="ARBA" id="ARBA00023163"/>
    </source>
</evidence>
<keyword evidence="9" id="KW-1185">Reference proteome</keyword>
<dbReference type="Pfam" id="PF00172">
    <property type="entry name" value="Zn_clus"/>
    <property type="match status" value="1"/>
</dbReference>
<proteinExistence type="predicted"/>
<feature type="compositionally biased region" description="Low complexity" evidence="6">
    <location>
        <begin position="63"/>
        <end position="73"/>
    </location>
</feature>
<dbReference type="VEuPathDB" id="FungiDB:ASPGLDRAFT_700499"/>
<dbReference type="SUPFAM" id="SSF57701">
    <property type="entry name" value="Zn2/Cys6 DNA-binding domain"/>
    <property type="match status" value="1"/>
</dbReference>
<evidence type="ECO:0000256" key="1">
    <source>
        <dbReference type="ARBA" id="ARBA00022723"/>
    </source>
</evidence>
<dbReference type="SMART" id="SM00066">
    <property type="entry name" value="GAL4"/>
    <property type="match status" value="1"/>
</dbReference>
<keyword evidence="1" id="KW-0479">Metal-binding</keyword>
<feature type="domain" description="Zn(2)-C6 fungal-type" evidence="7">
    <location>
        <begin position="16"/>
        <end position="46"/>
    </location>
</feature>
<dbReference type="AlphaFoldDB" id="A0A1L9VWS4"/>
<evidence type="ECO:0000313" key="9">
    <source>
        <dbReference type="Proteomes" id="UP000184300"/>
    </source>
</evidence>
<dbReference type="Proteomes" id="UP000184300">
    <property type="component" value="Unassembled WGS sequence"/>
</dbReference>
<dbReference type="InterPro" id="IPR050675">
    <property type="entry name" value="OAF3"/>
</dbReference>
<dbReference type="InterPro" id="IPR013700">
    <property type="entry name" value="AflR"/>
</dbReference>
<evidence type="ECO:0000256" key="2">
    <source>
        <dbReference type="ARBA" id="ARBA00023015"/>
    </source>
</evidence>
<dbReference type="EMBL" id="KV878889">
    <property type="protein sequence ID" value="OJJ88363.1"/>
    <property type="molecule type" value="Genomic_DNA"/>
</dbReference>
<dbReference type="PRINTS" id="PR00755">
    <property type="entry name" value="AFLATOXINBRP"/>
</dbReference>
<keyword evidence="2" id="KW-0805">Transcription regulation</keyword>
<dbReference type="InterPro" id="IPR036864">
    <property type="entry name" value="Zn2-C6_fun-type_DNA-bd_sf"/>
</dbReference>
<dbReference type="GeneID" id="34465693"/>
<dbReference type="InterPro" id="IPR001138">
    <property type="entry name" value="Zn2Cys6_DnaBD"/>
</dbReference>
<gene>
    <name evidence="8" type="ORF">ASPGLDRAFT_700499</name>
</gene>
<dbReference type="PROSITE" id="PS50048">
    <property type="entry name" value="ZN2_CY6_FUNGAL_2"/>
    <property type="match status" value="1"/>
</dbReference>
<dbReference type="GO" id="GO:0000981">
    <property type="term" value="F:DNA-binding transcription factor activity, RNA polymerase II-specific"/>
    <property type="evidence" value="ECO:0007669"/>
    <property type="project" value="InterPro"/>
</dbReference>
<evidence type="ECO:0000256" key="5">
    <source>
        <dbReference type="ARBA" id="ARBA00023242"/>
    </source>
</evidence>
<keyword evidence="4" id="KW-0804">Transcription</keyword>
<keyword evidence="3" id="KW-0238">DNA-binding</keyword>
<dbReference type="GO" id="GO:0045122">
    <property type="term" value="P:aflatoxin biosynthetic process"/>
    <property type="evidence" value="ECO:0007669"/>
    <property type="project" value="InterPro"/>
</dbReference>
<dbReference type="GO" id="GO:0005634">
    <property type="term" value="C:nucleus"/>
    <property type="evidence" value="ECO:0007669"/>
    <property type="project" value="InterPro"/>
</dbReference>
<dbReference type="CDD" id="cd00067">
    <property type="entry name" value="GAL4"/>
    <property type="match status" value="1"/>
</dbReference>
<feature type="region of interest" description="Disordered" evidence="6">
    <location>
        <begin position="50"/>
        <end position="73"/>
    </location>
</feature>
<dbReference type="OrthoDB" id="2740448at2759"/>
<dbReference type="STRING" id="1160497.A0A1L9VWS4"/>
<reference evidence="9" key="1">
    <citation type="journal article" date="2017" name="Genome Biol.">
        <title>Comparative genomics reveals high biological diversity and specific adaptations in the industrially and medically important fungal genus Aspergillus.</title>
        <authorList>
            <person name="de Vries R.P."/>
            <person name="Riley R."/>
            <person name="Wiebenga A."/>
            <person name="Aguilar-Osorio G."/>
            <person name="Amillis S."/>
            <person name="Uchima C.A."/>
            <person name="Anderluh G."/>
            <person name="Asadollahi M."/>
            <person name="Askin M."/>
            <person name="Barry K."/>
            <person name="Battaglia E."/>
            <person name="Bayram O."/>
            <person name="Benocci T."/>
            <person name="Braus-Stromeyer S.A."/>
            <person name="Caldana C."/>
            <person name="Canovas D."/>
            <person name="Cerqueira G.C."/>
            <person name="Chen F."/>
            <person name="Chen W."/>
            <person name="Choi C."/>
            <person name="Clum A."/>
            <person name="Dos Santos R.A."/>
            <person name="Damasio A.R."/>
            <person name="Diallinas G."/>
            <person name="Emri T."/>
            <person name="Fekete E."/>
            <person name="Flipphi M."/>
            <person name="Freyberg S."/>
            <person name="Gallo A."/>
            <person name="Gournas C."/>
            <person name="Habgood R."/>
            <person name="Hainaut M."/>
            <person name="Harispe M.L."/>
            <person name="Henrissat B."/>
            <person name="Hilden K.S."/>
            <person name="Hope R."/>
            <person name="Hossain A."/>
            <person name="Karabika E."/>
            <person name="Karaffa L."/>
            <person name="Karanyi Z."/>
            <person name="Krasevec N."/>
            <person name="Kuo A."/>
            <person name="Kusch H."/>
            <person name="LaButti K."/>
            <person name="Lagendijk E.L."/>
            <person name="Lapidus A."/>
            <person name="Levasseur A."/>
            <person name="Lindquist E."/>
            <person name="Lipzen A."/>
            <person name="Logrieco A.F."/>
            <person name="MacCabe A."/>
            <person name="Maekelae M.R."/>
            <person name="Malavazi I."/>
            <person name="Melin P."/>
            <person name="Meyer V."/>
            <person name="Mielnichuk N."/>
            <person name="Miskei M."/>
            <person name="Molnar A.P."/>
            <person name="Mule G."/>
            <person name="Ngan C.Y."/>
            <person name="Orejas M."/>
            <person name="Orosz E."/>
            <person name="Ouedraogo J.P."/>
            <person name="Overkamp K.M."/>
            <person name="Park H.-S."/>
            <person name="Perrone G."/>
            <person name="Piumi F."/>
            <person name="Punt P.J."/>
            <person name="Ram A.F."/>
            <person name="Ramon A."/>
            <person name="Rauscher S."/>
            <person name="Record E."/>
            <person name="Riano-Pachon D.M."/>
            <person name="Robert V."/>
            <person name="Roehrig J."/>
            <person name="Ruller R."/>
            <person name="Salamov A."/>
            <person name="Salih N.S."/>
            <person name="Samson R.A."/>
            <person name="Sandor E."/>
            <person name="Sanguinetti M."/>
            <person name="Schuetze T."/>
            <person name="Sepcic K."/>
            <person name="Shelest E."/>
            <person name="Sherlock G."/>
            <person name="Sophianopoulou V."/>
            <person name="Squina F.M."/>
            <person name="Sun H."/>
            <person name="Susca A."/>
            <person name="Todd R.B."/>
            <person name="Tsang A."/>
            <person name="Unkles S.E."/>
            <person name="van de Wiele N."/>
            <person name="van Rossen-Uffink D."/>
            <person name="Oliveira J.V."/>
            <person name="Vesth T.C."/>
            <person name="Visser J."/>
            <person name="Yu J.-H."/>
            <person name="Zhou M."/>
            <person name="Andersen M.R."/>
            <person name="Archer D.B."/>
            <person name="Baker S.E."/>
            <person name="Benoit I."/>
            <person name="Brakhage A.A."/>
            <person name="Braus G.H."/>
            <person name="Fischer R."/>
            <person name="Frisvad J.C."/>
            <person name="Goldman G.H."/>
            <person name="Houbraken J."/>
            <person name="Oakley B."/>
            <person name="Pocsi I."/>
            <person name="Scazzocchio C."/>
            <person name="Seiboth B."/>
            <person name="vanKuyk P.A."/>
            <person name="Wortman J."/>
            <person name="Dyer P.S."/>
            <person name="Grigoriev I.V."/>
        </authorList>
    </citation>
    <scope>NUCLEOTIDE SEQUENCE [LARGE SCALE GENOMIC DNA]</scope>
    <source>
        <strain evidence="9">CBS 516.65</strain>
    </source>
</reference>
<accession>A0A1L9VWS4</accession>
<dbReference type="RefSeq" id="XP_022405039.1">
    <property type="nucleotide sequence ID" value="XM_022549433.1"/>
</dbReference>
<dbReference type="GO" id="GO:0003677">
    <property type="term" value="F:DNA binding"/>
    <property type="evidence" value="ECO:0007669"/>
    <property type="project" value="UniProtKB-KW"/>
</dbReference>
<evidence type="ECO:0000259" key="7">
    <source>
        <dbReference type="PROSITE" id="PS50048"/>
    </source>
</evidence>
<dbReference type="PANTHER" id="PTHR31069:SF31">
    <property type="entry name" value="MONODICTYPHENONE CLUSTER TRANSCRIPTION FACTOR-RELATED"/>
    <property type="match status" value="1"/>
</dbReference>
<name>A0A1L9VWS4_ASPGL</name>
<dbReference type="Gene3D" id="4.10.240.10">
    <property type="entry name" value="Zn(2)-C6 fungal-type DNA-binding domain"/>
    <property type="match status" value="1"/>
</dbReference>
<evidence type="ECO:0000256" key="3">
    <source>
        <dbReference type="ARBA" id="ARBA00023125"/>
    </source>
</evidence>
<evidence type="ECO:0000313" key="8">
    <source>
        <dbReference type="EMBL" id="OJJ88363.1"/>
    </source>
</evidence>